<organism evidence="6 7">
    <name type="scientific">Exidia glandulosa HHB12029</name>
    <dbReference type="NCBI Taxonomy" id="1314781"/>
    <lineage>
        <taxon>Eukaryota</taxon>
        <taxon>Fungi</taxon>
        <taxon>Dikarya</taxon>
        <taxon>Basidiomycota</taxon>
        <taxon>Agaricomycotina</taxon>
        <taxon>Agaricomycetes</taxon>
        <taxon>Auriculariales</taxon>
        <taxon>Exidiaceae</taxon>
        <taxon>Exidia</taxon>
    </lineage>
</organism>
<dbReference type="InterPro" id="IPR042214">
    <property type="entry name" value="TruD_catalytic"/>
</dbReference>
<dbReference type="GO" id="GO:0003723">
    <property type="term" value="F:RNA binding"/>
    <property type="evidence" value="ECO:0007669"/>
    <property type="project" value="InterPro"/>
</dbReference>
<evidence type="ECO:0000256" key="4">
    <source>
        <dbReference type="SAM" id="MobiDB-lite"/>
    </source>
</evidence>
<evidence type="ECO:0000259" key="5">
    <source>
        <dbReference type="PROSITE" id="PS50984"/>
    </source>
</evidence>
<gene>
    <name evidence="6" type="ORF">EXIGLDRAFT_758377</name>
</gene>
<feature type="region of interest" description="Disordered" evidence="4">
    <location>
        <begin position="103"/>
        <end position="128"/>
    </location>
</feature>
<feature type="region of interest" description="Disordered" evidence="4">
    <location>
        <begin position="167"/>
        <end position="239"/>
    </location>
</feature>
<dbReference type="PIRSF" id="PIRSF037016">
    <property type="entry name" value="Pseudouridin_synth_euk_prd"/>
    <property type="match status" value="1"/>
</dbReference>
<dbReference type="InterPro" id="IPR011760">
    <property type="entry name" value="PsdUridine_synth_TruD_insert"/>
</dbReference>
<dbReference type="CDD" id="cd02576">
    <property type="entry name" value="PseudoU_synth_ScPUS7"/>
    <property type="match status" value="1"/>
</dbReference>
<feature type="compositionally biased region" description="Basic and acidic residues" evidence="4">
    <location>
        <begin position="1"/>
        <end position="23"/>
    </location>
</feature>
<keyword evidence="7" id="KW-1185">Reference proteome</keyword>
<feature type="compositionally biased region" description="Acidic residues" evidence="4">
    <location>
        <begin position="187"/>
        <end position="203"/>
    </location>
</feature>
<feature type="region of interest" description="Disordered" evidence="4">
    <location>
        <begin position="1"/>
        <end position="29"/>
    </location>
</feature>
<feature type="compositionally biased region" description="Pro residues" evidence="4">
    <location>
        <begin position="116"/>
        <end position="126"/>
    </location>
</feature>
<evidence type="ECO:0000256" key="2">
    <source>
        <dbReference type="ARBA" id="ARBA00022694"/>
    </source>
</evidence>
<evidence type="ECO:0000256" key="3">
    <source>
        <dbReference type="ARBA" id="ARBA00023235"/>
    </source>
</evidence>
<proteinExistence type="inferred from homology"/>
<dbReference type="PANTHER" id="PTHR13326:SF21">
    <property type="entry name" value="PSEUDOURIDYLATE SYNTHASE PUS7L"/>
    <property type="match status" value="1"/>
</dbReference>
<feature type="region of interest" description="Disordered" evidence="4">
    <location>
        <begin position="765"/>
        <end position="804"/>
    </location>
</feature>
<evidence type="ECO:0000256" key="1">
    <source>
        <dbReference type="ARBA" id="ARBA00007953"/>
    </source>
</evidence>
<sequence>MASNPREHDDDADERPTKRVRVDDNDDETPMVVTVAEDVLPPSSALLNLVRDDPNRVSEVDVGISQYISKDVPRIEGIIKQRFTDFLVFEVNQAGEVIHLKDISKPVEPKEDKPVPEPAPAPPPAEVPAVVDLSADGQWHTEFDDALSPYLSASLLQELRTIYEEGSEPPFVADGGWGQRPARATDGDGEPAPEPPAEPEPEAQEPKGGRNQRGRGRGRGGKNPRGPAKQQRRPDTRKVISDSIEAKADRGALHKAIRELFNGKLESETMTSNAEAASGDESRIVIRWKHGQGRWDNRKPKKEGPKRKLYVHFTMHKTNRDTHDALSHLARMMKLQVRDFGVAGTKDKRGVTTQRVSVRAQGRSPEILWKLANNVPGRRTEAQATSMRGERGIRVGDFCPADTSLDLGMLQGNAFVITLRNVKVDSEDIIDRAMGSMKTQGFINYYGMQRFGTASVPTHSIGLALLQSDWQKAVSLILSRRPGEHPDVDAGRRAWLDEGDLDKALQLLPRRVVAERCILENFKKQGGETRNCMGALSTIPRNLRTMYVHAYQSYVWNAVVSERIRRFGADKAVPGDIVFADVASAQAGDTDLAMDVEIDATQDAPEEVAADAAPEQQKRGKKKFTPVAVKVLTEEDASQYSIFDVVMPLPGRDVAYPGGELGEMYKKFLIMDGLDPMNLTRIHNKEYSLLGSYRKMVQLPRELSWSVLHYTDPDVALAQSDEDQHLGFDAPAPVPDGKFLALQIRLTLTTAAYATMALREVTKAGTSSHYQTQLTKGSEDQAFRGTAADEQDEEQEGEAGATEA</sequence>
<dbReference type="STRING" id="1314781.A0A165QU72"/>
<dbReference type="OrthoDB" id="447290at2759"/>
<dbReference type="EMBL" id="KV425882">
    <property type="protein sequence ID" value="KZW04076.1"/>
    <property type="molecule type" value="Genomic_DNA"/>
</dbReference>
<keyword evidence="3" id="KW-0413">Isomerase</keyword>
<feature type="domain" description="TRUD" evidence="5">
    <location>
        <begin position="441"/>
        <end position="699"/>
    </location>
</feature>
<evidence type="ECO:0000313" key="6">
    <source>
        <dbReference type="EMBL" id="KZW04076.1"/>
    </source>
</evidence>
<dbReference type="PANTHER" id="PTHR13326">
    <property type="entry name" value="TRNA PSEUDOURIDINE SYNTHASE D"/>
    <property type="match status" value="1"/>
</dbReference>
<feature type="compositionally biased region" description="Basic residues" evidence="4">
    <location>
        <begin position="210"/>
        <end position="222"/>
    </location>
</feature>
<dbReference type="GO" id="GO:0008033">
    <property type="term" value="P:tRNA processing"/>
    <property type="evidence" value="ECO:0007669"/>
    <property type="project" value="UniProtKB-KW"/>
</dbReference>
<feature type="compositionally biased region" description="Polar residues" evidence="4">
    <location>
        <begin position="765"/>
        <end position="776"/>
    </location>
</feature>
<dbReference type="InterPro" id="IPR020103">
    <property type="entry name" value="PsdUridine_synth_cat_dom_sf"/>
</dbReference>
<dbReference type="Pfam" id="PF01142">
    <property type="entry name" value="TruD"/>
    <property type="match status" value="1"/>
</dbReference>
<dbReference type="FunCoup" id="A0A165QU72">
    <property type="interactions" value="872"/>
</dbReference>
<dbReference type="PROSITE" id="PS50984">
    <property type="entry name" value="TRUD"/>
    <property type="match status" value="1"/>
</dbReference>
<dbReference type="AlphaFoldDB" id="A0A165QU72"/>
<dbReference type="Proteomes" id="UP000077266">
    <property type="component" value="Unassembled WGS sequence"/>
</dbReference>
<reference evidence="6 7" key="1">
    <citation type="journal article" date="2016" name="Mol. Biol. Evol.">
        <title>Comparative Genomics of Early-Diverging Mushroom-Forming Fungi Provides Insights into the Origins of Lignocellulose Decay Capabilities.</title>
        <authorList>
            <person name="Nagy L.G."/>
            <person name="Riley R."/>
            <person name="Tritt A."/>
            <person name="Adam C."/>
            <person name="Daum C."/>
            <person name="Floudas D."/>
            <person name="Sun H."/>
            <person name="Yadav J.S."/>
            <person name="Pangilinan J."/>
            <person name="Larsson K.H."/>
            <person name="Matsuura K."/>
            <person name="Barry K."/>
            <person name="Labutti K."/>
            <person name="Kuo R."/>
            <person name="Ohm R.A."/>
            <person name="Bhattacharya S.S."/>
            <person name="Shirouzu T."/>
            <person name="Yoshinaga Y."/>
            <person name="Martin F.M."/>
            <person name="Grigoriev I.V."/>
            <person name="Hibbett D.S."/>
        </authorList>
    </citation>
    <scope>NUCLEOTIDE SEQUENCE [LARGE SCALE GENOMIC DNA]</scope>
    <source>
        <strain evidence="6 7">HHB12029</strain>
    </source>
</reference>
<dbReference type="GO" id="GO:0009982">
    <property type="term" value="F:pseudouridine synthase activity"/>
    <property type="evidence" value="ECO:0007669"/>
    <property type="project" value="InterPro"/>
</dbReference>
<dbReference type="GO" id="GO:0005634">
    <property type="term" value="C:nucleus"/>
    <property type="evidence" value="ECO:0007669"/>
    <property type="project" value="TreeGrafter"/>
</dbReference>
<dbReference type="InterPro" id="IPR001656">
    <property type="entry name" value="PsdUridine_synth_TruD"/>
</dbReference>
<protein>
    <submittedName>
        <fullName evidence="6">tRNA pseudouridine synthase D</fullName>
    </submittedName>
</protein>
<name>A0A165QU72_EXIGL</name>
<dbReference type="NCBIfam" id="TIGR00094">
    <property type="entry name" value="tRNA_TruD_broad"/>
    <property type="match status" value="1"/>
</dbReference>
<comment type="similarity">
    <text evidence="1">Belongs to the pseudouridine synthase TruD family.</text>
</comment>
<feature type="compositionally biased region" description="Basic and acidic residues" evidence="4">
    <location>
        <begin position="103"/>
        <end position="115"/>
    </location>
</feature>
<dbReference type="SUPFAM" id="SSF55120">
    <property type="entry name" value="Pseudouridine synthase"/>
    <property type="match status" value="1"/>
</dbReference>
<evidence type="ECO:0000313" key="7">
    <source>
        <dbReference type="Proteomes" id="UP000077266"/>
    </source>
</evidence>
<keyword evidence="2" id="KW-0819">tRNA processing</keyword>
<accession>A0A165QU72</accession>
<dbReference type="PROSITE" id="PS01268">
    <property type="entry name" value="UPF0024"/>
    <property type="match status" value="1"/>
</dbReference>
<dbReference type="InParanoid" id="A0A165QU72"/>
<dbReference type="InterPro" id="IPR020119">
    <property type="entry name" value="PsdUridine_synth_TruD_CS"/>
</dbReference>
<dbReference type="GO" id="GO:0001522">
    <property type="term" value="P:pseudouridine synthesis"/>
    <property type="evidence" value="ECO:0007669"/>
    <property type="project" value="InterPro"/>
</dbReference>
<dbReference type="Gene3D" id="3.30.2350.20">
    <property type="entry name" value="TruD, catalytic domain"/>
    <property type="match status" value="2"/>
</dbReference>